<keyword evidence="7 10" id="KW-0249">Electron transport</keyword>
<feature type="transmembrane region" description="Helical" evidence="10">
    <location>
        <begin position="95"/>
        <end position="113"/>
    </location>
</feature>
<feature type="transmembrane region" description="Helical" evidence="10">
    <location>
        <begin position="69"/>
        <end position="89"/>
    </location>
</feature>
<dbReference type="GO" id="GO:0055085">
    <property type="term" value="P:transmembrane transport"/>
    <property type="evidence" value="ECO:0007669"/>
    <property type="project" value="InterPro"/>
</dbReference>
<keyword evidence="10" id="KW-0997">Cell inner membrane</keyword>
<evidence type="ECO:0000256" key="5">
    <source>
        <dbReference type="ARBA" id="ARBA00022692"/>
    </source>
</evidence>
<comment type="cofactor">
    <cofactor evidence="10">
        <name>FMN</name>
        <dbReference type="ChEBI" id="CHEBI:58210"/>
    </cofactor>
</comment>
<comment type="subunit">
    <text evidence="10">The complex is composed of six subunits: RnfA, RnfB, RnfC, RnfD, RnfE and RnfG.</text>
</comment>
<evidence type="ECO:0000313" key="12">
    <source>
        <dbReference type="Proteomes" id="UP000280792"/>
    </source>
</evidence>
<keyword evidence="10" id="KW-1003">Cell membrane</keyword>
<evidence type="ECO:0000256" key="10">
    <source>
        <dbReference type="HAMAP-Rule" id="MF_00462"/>
    </source>
</evidence>
<feature type="transmembrane region" description="Helical" evidence="10">
    <location>
        <begin position="20"/>
        <end position="38"/>
    </location>
</feature>
<dbReference type="PANTHER" id="PTHR30578">
    <property type="entry name" value="ELECTRON TRANSPORT COMPLEX PROTEIN RNFD"/>
    <property type="match status" value="1"/>
</dbReference>
<feature type="transmembrane region" description="Helical" evidence="10">
    <location>
        <begin position="264"/>
        <end position="281"/>
    </location>
</feature>
<evidence type="ECO:0000256" key="2">
    <source>
        <dbReference type="ARBA" id="ARBA00022553"/>
    </source>
</evidence>
<dbReference type="NCBIfam" id="TIGR01946">
    <property type="entry name" value="rnfD"/>
    <property type="match status" value="1"/>
</dbReference>
<dbReference type="GO" id="GO:0005886">
    <property type="term" value="C:plasma membrane"/>
    <property type="evidence" value="ECO:0007669"/>
    <property type="project" value="UniProtKB-SubCell"/>
</dbReference>
<dbReference type="NCBIfam" id="NF002011">
    <property type="entry name" value="PRK00816.1"/>
    <property type="match status" value="1"/>
</dbReference>
<comment type="caution">
    <text evidence="11">The sequence shown here is derived from an EMBL/GenBank/DDBJ whole genome shotgun (WGS) entry which is preliminary data.</text>
</comment>
<dbReference type="EMBL" id="QWEZ01000001">
    <property type="protein sequence ID" value="RRJ85129.1"/>
    <property type="molecule type" value="Genomic_DNA"/>
</dbReference>
<dbReference type="Pfam" id="PF03116">
    <property type="entry name" value="NQR2_RnfD_RnfE"/>
    <property type="match status" value="1"/>
</dbReference>
<organism evidence="11 12">
    <name type="scientific">Aestuariirhabdus litorea</name>
    <dbReference type="NCBI Taxonomy" id="2528527"/>
    <lineage>
        <taxon>Bacteria</taxon>
        <taxon>Pseudomonadati</taxon>
        <taxon>Pseudomonadota</taxon>
        <taxon>Gammaproteobacteria</taxon>
        <taxon>Oceanospirillales</taxon>
        <taxon>Aestuariirhabdaceae</taxon>
        <taxon>Aestuariirhabdus</taxon>
    </lineage>
</organism>
<name>A0A3P3VUK6_9GAMM</name>
<comment type="similarity">
    <text evidence="10">Belongs to the NqrB/RnfD family.</text>
</comment>
<feature type="transmembrane region" description="Helical" evidence="10">
    <location>
        <begin position="125"/>
        <end position="144"/>
    </location>
</feature>
<dbReference type="RefSeq" id="WP_125015557.1">
    <property type="nucleotide sequence ID" value="NZ_QWEZ01000001.1"/>
</dbReference>
<dbReference type="AlphaFoldDB" id="A0A3P3VUK6"/>
<evidence type="ECO:0000256" key="4">
    <source>
        <dbReference type="ARBA" id="ARBA00022643"/>
    </source>
</evidence>
<keyword evidence="6 10" id="KW-1278">Translocase</keyword>
<evidence type="ECO:0000256" key="6">
    <source>
        <dbReference type="ARBA" id="ARBA00022967"/>
    </source>
</evidence>
<dbReference type="Proteomes" id="UP000280792">
    <property type="component" value="Unassembled WGS sequence"/>
</dbReference>
<feature type="transmembrane region" description="Helical" evidence="10">
    <location>
        <begin position="44"/>
        <end position="62"/>
    </location>
</feature>
<protein>
    <recommendedName>
        <fullName evidence="10">Ion-translocating oxidoreductase complex subunit D</fullName>
        <ecNumber evidence="10">7.-.-.-</ecNumber>
    </recommendedName>
    <alternativeName>
        <fullName evidence="10">Rnf electron transport complex subunit D</fullName>
    </alternativeName>
</protein>
<feature type="transmembrane region" description="Helical" evidence="10">
    <location>
        <begin position="234"/>
        <end position="252"/>
    </location>
</feature>
<dbReference type="InterPro" id="IPR004338">
    <property type="entry name" value="NqrB/RnfD"/>
</dbReference>
<keyword evidence="3 10" id="KW-0285">Flavoprotein</keyword>
<keyword evidence="4 10" id="KW-0288">FMN</keyword>
<feature type="transmembrane region" description="Helical" evidence="10">
    <location>
        <begin position="203"/>
        <end position="227"/>
    </location>
</feature>
<keyword evidence="5 10" id="KW-0812">Transmembrane</keyword>
<evidence type="ECO:0000256" key="9">
    <source>
        <dbReference type="ARBA" id="ARBA00023136"/>
    </source>
</evidence>
<dbReference type="GO" id="GO:0022900">
    <property type="term" value="P:electron transport chain"/>
    <property type="evidence" value="ECO:0007669"/>
    <property type="project" value="UniProtKB-UniRule"/>
</dbReference>
<reference evidence="11 12" key="1">
    <citation type="submission" date="2018-08" db="EMBL/GenBank/DDBJ databases">
        <authorList>
            <person name="Khan S.A."/>
        </authorList>
    </citation>
    <scope>NUCLEOTIDE SEQUENCE [LARGE SCALE GENOMIC DNA]</scope>
    <source>
        <strain evidence="11 12">GTF-13</strain>
    </source>
</reference>
<dbReference type="HAMAP" id="MF_00462">
    <property type="entry name" value="RsxD_RnfD"/>
    <property type="match status" value="1"/>
</dbReference>
<proteinExistence type="inferred from homology"/>
<comment type="function">
    <text evidence="10">Part of a membrane-bound complex that couples electron transfer with translocation of ions across the membrane.</text>
</comment>
<evidence type="ECO:0000256" key="7">
    <source>
        <dbReference type="ARBA" id="ARBA00022982"/>
    </source>
</evidence>
<keyword evidence="2 10" id="KW-0597">Phosphoprotein</keyword>
<feature type="transmembrane region" description="Helical" evidence="10">
    <location>
        <begin position="317"/>
        <end position="335"/>
    </location>
</feature>
<accession>A0A3P3VUK6</accession>
<dbReference type="InterPro" id="IPR011303">
    <property type="entry name" value="RnfD_bac"/>
</dbReference>
<evidence type="ECO:0000256" key="8">
    <source>
        <dbReference type="ARBA" id="ARBA00022989"/>
    </source>
</evidence>
<feature type="modified residue" description="FMN phosphoryl threonine" evidence="10">
    <location>
        <position position="181"/>
    </location>
</feature>
<evidence type="ECO:0000313" key="11">
    <source>
        <dbReference type="EMBL" id="RRJ85129.1"/>
    </source>
</evidence>
<dbReference type="EC" id="7.-.-.-" evidence="10"/>
<reference evidence="11 12" key="2">
    <citation type="submission" date="2018-12" db="EMBL/GenBank/DDBJ databases">
        <title>Simiduia agarivorans gen. nov., sp. nov., a marine, agarolytic bacterium isolated from shallow coastal water from Keelung, Taiwan.</title>
        <authorList>
            <person name="Shieh W.Y."/>
        </authorList>
    </citation>
    <scope>NUCLEOTIDE SEQUENCE [LARGE SCALE GENOMIC DNA]</scope>
    <source>
        <strain evidence="11 12">GTF-13</strain>
    </source>
</reference>
<evidence type="ECO:0000256" key="3">
    <source>
        <dbReference type="ARBA" id="ARBA00022630"/>
    </source>
</evidence>
<keyword evidence="9 10" id="KW-0472">Membrane</keyword>
<keyword evidence="12" id="KW-1185">Reference proteome</keyword>
<feature type="transmembrane region" description="Helical" evidence="10">
    <location>
        <begin position="293"/>
        <end position="311"/>
    </location>
</feature>
<keyword evidence="1 10" id="KW-0813">Transport</keyword>
<evidence type="ECO:0000256" key="1">
    <source>
        <dbReference type="ARBA" id="ARBA00022448"/>
    </source>
</evidence>
<sequence>MALLRVSSPHAHGPGSTARLMRLVILATLPAFLTLSFFFGWGTLINLVWASLIALGCEAAVLKLRKRPLAFYLSDNSALLTAVLLALALPPLAPWWLTLIGVAFAILVGKHLYGGMGYNPFNPAMLGYVLLLISFPVQMSAWAAPAGVEGAIGVEGFSAAFKTIFPLFGDPLPVDAYTLATPLELMRENKSLTLDELWALHPVLWGLGGQGWIWVNLAFLAGGLFLLNQRVFTWHAPLSMLIALSLMSLFFYGGDDSSSKGSTAFHLLSGATMMGAFFIATDPVTSAVSSRGRILYGAGIGILVYVIRSWGGYPDGVAFAVLLMNMAAPTIDYYTQPRTYGHKKPNKGLAKPD</sequence>
<keyword evidence="8 10" id="KW-1133">Transmembrane helix</keyword>
<dbReference type="PANTHER" id="PTHR30578:SF0">
    <property type="entry name" value="ION-TRANSLOCATING OXIDOREDUCTASE COMPLEX SUBUNIT D"/>
    <property type="match status" value="1"/>
</dbReference>
<comment type="subcellular location">
    <subcellularLocation>
        <location evidence="10">Cell inner membrane</location>
        <topology evidence="10">Multi-pass membrane protein</topology>
    </subcellularLocation>
</comment>
<gene>
    <name evidence="11" type="primary">rsxD</name>
    <name evidence="10" type="synonym">rnfD</name>
    <name evidence="11" type="ORF">D0544_08700</name>
</gene>